<feature type="signal peptide" evidence="12">
    <location>
        <begin position="1"/>
        <end position="34"/>
    </location>
</feature>
<dbReference type="EMBL" id="JANUGU010000004">
    <property type="protein sequence ID" value="MCS0659328.1"/>
    <property type="molecule type" value="Genomic_DNA"/>
</dbReference>
<feature type="domain" description="TonB-dependent receptor-like beta-barrel" evidence="13">
    <location>
        <begin position="188"/>
        <end position="615"/>
    </location>
</feature>
<comment type="caution">
    <text evidence="15">The sequence shown here is derived from an EMBL/GenBank/DDBJ whole genome shotgun (WGS) entry which is preliminary data.</text>
</comment>
<evidence type="ECO:0000256" key="5">
    <source>
        <dbReference type="ARBA" id="ARBA00022692"/>
    </source>
</evidence>
<dbReference type="RefSeq" id="WP_258812509.1">
    <property type="nucleotide sequence ID" value="NZ_JANUGU010000004.1"/>
</dbReference>
<evidence type="ECO:0000256" key="8">
    <source>
        <dbReference type="ARBA" id="ARBA00023170"/>
    </source>
</evidence>
<name>A0ABT2CZB8_9BURK</name>
<reference evidence="15 16" key="1">
    <citation type="submission" date="2022-08" db="EMBL/GenBank/DDBJ databases">
        <title>Reclassification of Massilia species as members of the genera Telluria, Duganella, Pseudoduganella, Mokoshia gen. nov. and Zemynaea gen. nov. using orthogonal and non-orthogonal genome-based approaches.</title>
        <authorList>
            <person name="Bowman J.P."/>
        </authorList>
    </citation>
    <scope>NUCLEOTIDE SEQUENCE [LARGE SCALE GENOMIC DNA]</scope>
    <source>
        <strain evidence="15 16">JCM 31606</strain>
    </source>
</reference>
<evidence type="ECO:0000256" key="7">
    <source>
        <dbReference type="ARBA" id="ARBA00023136"/>
    </source>
</evidence>
<keyword evidence="5 10" id="KW-0812">Transmembrane</keyword>
<evidence type="ECO:0000313" key="15">
    <source>
        <dbReference type="EMBL" id="MCS0659328.1"/>
    </source>
</evidence>
<evidence type="ECO:0000259" key="14">
    <source>
        <dbReference type="Pfam" id="PF07715"/>
    </source>
</evidence>
<dbReference type="Pfam" id="PF07715">
    <property type="entry name" value="Plug"/>
    <property type="match status" value="1"/>
</dbReference>
<evidence type="ECO:0000256" key="3">
    <source>
        <dbReference type="ARBA" id="ARBA00022448"/>
    </source>
</evidence>
<sequence length="641" mass="69917">MAIQHTVSRPFSIRQLRRPAAACALVLLSAAAAADQVPDIDDLQLEDLANIKVTSLSRRPELLSDAPASVFVITGDEIRRAGATTLPEALRLAPNLQVAQNDARNYAITARGFNNVFENKLLVLVDGRVVYSPLFSGVFWDAQDVMLDDVERIEVISGAGGTMWGANAVNGVINVITKRADQTQGTLLSAAGSAKQQNGALRYGATAAGGSYRLYAKTSHNDDLTRANGSPDDFGMRREQAGFRADWGSALEQSTLQGDAYRGWLHQAGTRDIRIGGANLLGRMMRQSAGGSELSLQAYWDYTERKQPGAFIEHLNTFDLQLQQARQLGIHRLLWGAGYRHAYDRVQNDAAFAFLPGDLNMVWSNLFLQDEVALADTLKLTGGIKLEHNSYTGAETLPTVRLAWKPAAGKLAWAAVSRAVRAPSRIDHDFYSPTHPALVSGVPRYVIGGGPDFDSETAKDIELGYRAQAGALSYSATWFLSRYDKLRTGQVDPDGVIRFHNGGNGRARGIEAWATWQALSNWRLSAGGTVQHIVTSYDPGVVDILSRSGLATSDPANHWLLRSSTDLGAGRELDLTLRHSGSLATPYVKAYTTMDLRYGLRLGRNLELSLVGQNLFDRKHPEFGAATEVERSFAAKLAWSY</sequence>
<evidence type="ECO:0000256" key="1">
    <source>
        <dbReference type="ARBA" id="ARBA00004571"/>
    </source>
</evidence>
<keyword evidence="8 15" id="KW-0675">Receptor</keyword>
<evidence type="ECO:0000256" key="6">
    <source>
        <dbReference type="ARBA" id="ARBA00023077"/>
    </source>
</evidence>
<dbReference type="Pfam" id="PF00593">
    <property type="entry name" value="TonB_dep_Rec_b-barrel"/>
    <property type="match status" value="1"/>
</dbReference>
<dbReference type="Gene3D" id="2.170.130.10">
    <property type="entry name" value="TonB-dependent receptor, plug domain"/>
    <property type="match status" value="1"/>
</dbReference>
<evidence type="ECO:0000313" key="16">
    <source>
        <dbReference type="Proteomes" id="UP001204621"/>
    </source>
</evidence>
<evidence type="ECO:0000256" key="11">
    <source>
        <dbReference type="RuleBase" id="RU003357"/>
    </source>
</evidence>
<keyword evidence="3 10" id="KW-0813">Transport</keyword>
<protein>
    <submittedName>
        <fullName evidence="15">TonB-dependent receptor</fullName>
    </submittedName>
</protein>
<accession>A0ABT2CZB8</accession>
<dbReference type="InterPro" id="IPR036942">
    <property type="entry name" value="Beta-barrel_TonB_sf"/>
</dbReference>
<keyword evidence="4 10" id="KW-1134">Transmembrane beta strand</keyword>
<dbReference type="PANTHER" id="PTHR30069:SF27">
    <property type="entry name" value="BLL4766 PROTEIN"/>
    <property type="match status" value="1"/>
</dbReference>
<dbReference type="InterPro" id="IPR037066">
    <property type="entry name" value="Plug_dom_sf"/>
</dbReference>
<keyword evidence="12" id="KW-0732">Signal</keyword>
<keyword evidence="6 11" id="KW-0798">TonB box</keyword>
<feature type="domain" description="TonB-dependent receptor plug" evidence="14">
    <location>
        <begin position="64"/>
        <end position="172"/>
    </location>
</feature>
<dbReference type="PROSITE" id="PS52016">
    <property type="entry name" value="TONB_DEPENDENT_REC_3"/>
    <property type="match status" value="1"/>
</dbReference>
<dbReference type="InterPro" id="IPR000531">
    <property type="entry name" value="Beta-barrel_TonB"/>
</dbReference>
<evidence type="ECO:0000256" key="2">
    <source>
        <dbReference type="ARBA" id="ARBA00009810"/>
    </source>
</evidence>
<dbReference type="PANTHER" id="PTHR30069">
    <property type="entry name" value="TONB-DEPENDENT OUTER MEMBRANE RECEPTOR"/>
    <property type="match status" value="1"/>
</dbReference>
<evidence type="ECO:0000256" key="12">
    <source>
        <dbReference type="SAM" id="SignalP"/>
    </source>
</evidence>
<organism evidence="15 16">
    <name type="scientific">Massilia terrae</name>
    <dbReference type="NCBI Taxonomy" id="1811224"/>
    <lineage>
        <taxon>Bacteria</taxon>
        <taxon>Pseudomonadati</taxon>
        <taxon>Pseudomonadota</taxon>
        <taxon>Betaproteobacteria</taxon>
        <taxon>Burkholderiales</taxon>
        <taxon>Oxalobacteraceae</taxon>
        <taxon>Telluria group</taxon>
        <taxon>Massilia</taxon>
    </lineage>
</organism>
<evidence type="ECO:0000259" key="13">
    <source>
        <dbReference type="Pfam" id="PF00593"/>
    </source>
</evidence>
<dbReference type="Gene3D" id="2.40.170.20">
    <property type="entry name" value="TonB-dependent receptor, beta-barrel domain"/>
    <property type="match status" value="1"/>
</dbReference>
<keyword evidence="7 10" id="KW-0472">Membrane</keyword>
<dbReference type="Proteomes" id="UP001204621">
    <property type="component" value="Unassembled WGS sequence"/>
</dbReference>
<keyword evidence="9 10" id="KW-0998">Cell outer membrane</keyword>
<evidence type="ECO:0000256" key="4">
    <source>
        <dbReference type="ARBA" id="ARBA00022452"/>
    </source>
</evidence>
<dbReference type="InterPro" id="IPR039426">
    <property type="entry name" value="TonB-dep_rcpt-like"/>
</dbReference>
<dbReference type="InterPro" id="IPR012910">
    <property type="entry name" value="Plug_dom"/>
</dbReference>
<dbReference type="SUPFAM" id="SSF56935">
    <property type="entry name" value="Porins"/>
    <property type="match status" value="1"/>
</dbReference>
<keyword evidence="16" id="KW-1185">Reference proteome</keyword>
<comment type="similarity">
    <text evidence="2 10 11">Belongs to the TonB-dependent receptor family.</text>
</comment>
<feature type="chain" id="PRO_5047332869" evidence="12">
    <location>
        <begin position="35"/>
        <end position="641"/>
    </location>
</feature>
<proteinExistence type="inferred from homology"/>
<gene>
    <name evidence="15" type="ORF">NX778_14755</name>
</gene>
<comment type="subcellular location">
    <subcellularLocation>
        <location evidence="1 10">Cell outer membrane</location>
        <topology evidence="1 10">Multi-pass membrane protein</topology>
    </subcellularLocation>
</comment>
<evidence type="ECO:0000256" key="9">
    <source>
        <dbReference type="ARBA" id="ARBA00023237"/>
    </source>
</evidence>
<evidence type="ECO:0000256" key="10">
    <source>
        <dbReference type="PROSITE-ProRule" id="PRU01360"/>
    </source>
</evidence>